<keyword evidence="1" id="KW-0472">Membrane</keyword>
<name>A0A3B0Z5J9_9ZZZZ</name>
<keyword evidence="1" id="KW-0812">Transmembrane</keyword>
<dbReference type="AlphaFoldDB" id="A0A3B0Z5J9"/>
<proteinExistence type="predicted"/>
<gene>
    <name evidence="2" type="ORF">MNBD_GAMMA12-599</name>
</gene>
<dbReference type="EMBL" id="UOFL01000254">
    <property type="protein sequence ID" value="VAW82797.1"/>
    <property type="molecule type" value="Genomic_DNA"/>
</dbReference>
<evidence type="ECO:0000313" key="2">
    <source>
        <dbReference type="EMBL" id="VAW82797.1"/>
    </source>
</evidence>
<organism evidence="2">
    <name type="scientific">hydrothermal vent metagenome</name>
    <dbReference type="NCBI Taxonomy" id="652676"/>
    <lineage>
        <taxon>unclassified sequences</taxon>
        <taxon>metagenomes</taxon>
        <taxon>ecological metagenomes</taxon>
    </lineage>
</organism>
<feature type="transmembrane region" description="Helical" evidence="1">
    <location>
        <begin position="73"/>
        <end position="91"/>
    </location>
</feature>
<reference evidence="2" key="1">
    <citation type="submission" date="2018-06" db="EMBL/GenBank/DDBJ databases">
        <authorList>
            <person name="Zhirakovskaya E."/>
        </authorList>
    </citation>
    <scope>NUCLEOTIDE SEQUENCE</scope>
</reference>
<feature type="transmembrane region" description="Helical" evidence="1">
    <location>
        <begin position="30"/>
        <end position="53"/>
    </location>
</feature>
<keyword evidence="1" id="KW-1133">Transmembrane helix</keyword>
<evidence type="ECO:0000256" key="1">
    <source>
        <dbReference type="SAM" id="Phobius"/>
    </source>
</evidence>
<accession>A0A3B0Z5J9</accession>
<protein>
    <submittedName>
        <fullName evidence="2">Uncharacterized protein</fullName>
    </submittedName>
</protein>
<sequence>MPGVTKETMVLDFIGGSSEFIDTVFTRWDFWVLHVGFFVVMTFFSILFLILIVRPQIGNPGCLDRQVLVKTRLRFLTLFYLINTWSQMFLIDDFGAVLYLKANWLWHVLDVTNFWTSLRPLWQP</sequence>